<comment type="similarity">
    <text evidence="1">Belongs to the type-I restriction system S methylase family.</text>
</comment>
<evidence type="ECO:0000259" key="5">
    <source>
        <dbReference type="Pfam" id="PF01420"/>
    </source>
</evidence>
<keyword evidence="6" id="KW-0378">Hydrolase</keyword>
<dbReference type="Pfam" id="PF01420">
    <property type="entry name" value="Methylase_S"/>
    <property type="match status" value="2"/>
</dbReference>
<dbReference type="GO" id="GO:0009307">
    <property type="term" value="P:DNA restriction-modification system"/>
    <property type="evidence" value="ECO:0007669"/>
    <property type="project" value="UniProtKB-KW"/>
</dbReference>
<dbReference type="EMBL" id="CP060695">
    <property type="protein sequence ID" value="QNM86380.1"/>
    <property type="molecule type" value="Genomic_DNA"/>
</dbReference>
<reference evidence="6 7" key="1">
    <citation type="submission" date="2020-08" db="EMBL/GenBank/DDBJ databases">
        <title>Polaribacter sp. L12M9 isolated from gut of the Korean scallop.</title>
        <authorList>
            <person name="Jeong Y.S."/>
        </authorList>
    </citation>
    <scope>NUCLEOTIDE SEQUENCE [LARGE SCALE GENOMIC DNA]</scope>
    <source>
        <strain evidence="6 7">L12M9</strain>
    </source>
</reference>
<evidence type="ECO:0000256" key="4">
    <source>
        <dbReference type="SAM" id="Coils"/>
    </source>
</evidence>
<evidence type="ECO:0000313" key="7">
    <source>
        <dbReference type="Proteomes" id="UP000515808"/>
    </source>
</evidence>
<dbReference type="InterPro" id="IPR052021">
    <property type="entry name" value="Type-I_RS_S_subunit"/>
</dbReference>
<dbReference type="GO" id="GO:0003677">
    <property type="term" value="F:DNA binding"/>
    <property type="evidence" value="ECO:0007669"/>
    <property type="project" value="UniProtKB-KW"/>
</dbReference>
<dbReference type="PANTHER" id="PTHR30408">
    <property type="entry name" value="TYPE-1 RESTRICTION ENZYME ECOKI SPECIFICITY PROTEIN"/>
    <property type="match status" value="1"/>
</dbReference>
<name>A0A7G9LCN1_9FLAO</name>
<evidence type="ECO:0000256" key="3">
    <source>
        <dbReference type="ARBA" id="ARBA00023125"/>
    </source>
</evidence>
<dbReference type="REBASE" id="442665">
    <property type="entry name" value="S.PspL12M9ORF4445P"/>
</dbReference>
<dbReference type="SUPFAM" id="SSF116734">
    <property type="entry name" value="DNA methylase specificity domain"/>
    <property type="match status" value="2"/>
</dbReference>
<keyword evidence="7" id="KW-1185">Reference proteome</keyword>
<dbReference type="AlphaFoldDB" id="A0A7G9LCN1"/>
<sequence length="407" mass="46215">MSSIDDKLPDGWIETTLAEIVISANTGLDAIKRAPIVEQETGIKCFRIQDASQKKKYENWGNTKVEEKNYKRFQLLTGDILIARTGNTIGVNYLVSENLKSVFNNGLIRLRVNEKCDYKFLYKIIESKLFDRYVQSIAYGTSTQPNMQINVLLGFELNIPPLEEQKAIAKVLTAFDDKIENLRAQNQTLEQTAQTIFKEWFGKYQIGDELPEGWKIGTIGNLTEIKRGGSPRPIKDYISDSGYRWLKISDATATDSPFIFEIKEHIKIEGLKKTTLKKAGDLVLSNSATPGMPKFLAVDTCVHDGWMHFPSSIVSNEYLYLLFLHIRPTLVQQGSGSVFVNLKTDILRFYETVIPSNKALTDFDKLIKPIFDKILSNSKQIQTLTKTRDALLPKLMRGEIRVNGFKK</sequence>
<feature type="domain" description="Type I restriction modification DNA specificity" evidence="5">
    <location>
        <begin position="211"/>
        <end position="376"/>
    </location>
</feature>
<keyword evidence="6" id="KW-0540">Nuclease</keyword>
<dbReference type="InterPro" id="IPR000055">
    <property type="entry name" value="Restrct_endonuc_typeI_TRD"/>
</dbReference>
<dbReference type="GO" id="GO:0004519">
    <property type="term" value="F:endonuclease activity"/>
    <property type="evidence" value="ECO:0007669"/>
    <property type="project" value="UniProtKB-KW"/>
</dbReference>
<feature type="domain" description="Type I restriction modification DNA specificity" evidence="5">
    <location>
        <begin position="36"/>
        <end position="191"/>
    </location>
</feature>
<dbReference type="InterPro" id="IPR044946">
    <property type="entry name" value="Restrct_endonuc_typeI_TRD_sf"/>
</dbReference>
<dbReference type="PANTHER" id="PTHR30408:SF13">
    <property type="entry name" value="TYPE I RESTRICTION ENZYME HINDI SPECIFICITY SUBUNIT"/>
    <property type="match status" value="1"/>
</dbReference>
<proteinExistence type="inferred from homology"/>
<evidence type="ECO:0000256" key="1">
    <source>
        <dbReference type="ARBA" id="ARBA00010923"/>
    </source>
</evidence>
<keyword evidence="6" id="KW-0255">Endonuclease</keyword>
<dbReference type="Gene3D" id="1.10.287.1120">
    <property type="entry name" value="Bipartite methylase S protein"/>
    <property type="match status" value="1"/>
</dbReference>
<dbReference type="Gene3D" id="3.90.220.20">
    <property type="entry name" value="DNA methylase specificity domains"/>
    <property type="match status" value="2"/>
</dbReference>
<protein>
    <submittedName>
        <fullName evidence="6">Restriction endonuclease subunit S</fullName>
    </submittedName>
</protein>
<keyword evidence="2" id="KW-0680">Restriction system</keyword>
<keyword evidence="3" id="KW-0238">DNA-binding</keyword>
<dbReference type="KEGG" id="ppec:H9W90_04450"/>
<dbReference type="RefSeq" id="WP_187483261.1">
    <property type="nucleotide sequence ID" value="NZ_CP060695.1"/>
</dbReference>
<gene>
    <name evidence="6" type="ORF">H9W90_04450</name>
</gene>
<organism evidence="6 7">
    <name type="scientific">Polaribacter pectinis</name>
    <dbReference type="NCBI Taxonomy" id="2738844"/>
    <lineage>
        <taxon>Bacteria</taxon>
        <taxon>Pseudomonadati</taxon>
        <taxon>Bacteroidota</taxon>
        <taxon>Flavobacteriia</taxon>
        <taxon>Flavobacteriales</taxon>
        <taxon>Flavobacteriaceae</taxon>
    </lineage>
</organism>
<dbReference type="Proteomes" id="UP000515808">
    <property type="component" value="Chromosome"/>
</dbReference>
<evidence type="ECO:0000313" key="6">
    <source>
        <dbReference type="EMBL" id="QNM86380.1"/>
    </source>
</evidence>
<feature type="coiled-coil region" evidence="4">
    <location>
        <begin position="172"/>
        <end position="199"/>
    </location>
</feature>
<evidence type="ECO:0000256" key="2">
    <source>
        <dbReference type="ARBA" id="ARBA00022747"/>
    </source>
</evidence>
<accession>A0A7G9LCN1</accession>
<keyword evidence="4" id="KW-0175">Coiled coil</keyword>